<dbReference type="VEuPathDB" id="CryptoDB:Vbra_22404"/>
<dbReference type="InParanoid" id="A0A0G4GXK5"/>
<dbReference type="EMBL" id="CDMY01000862">
    <property type="protein sequence ID" value="CEM35711.1"/>
    <property type="molecule type" value="Genomic_DNA"/>
</dbReference>
<accession>A0A0G4GXK5</accession>
<protein>
    <submittedName>
        <fullName evidence="1">Uncharacterized protein</fullName>
    </submittedName>
</protein>
<gene>
    <name evidence="1" type="ORF">Vbra_22404</name>
</gene>
<name>A0A0G4GXK5_VITBC</name>
<keyword evidence="2" id="KW-1185">Reference proteome</keyword>
<dbReference type="OrthoDB" id="447481at2759"/>
<organism evidence="1 2">
    <name type="scientific">Vitrella brassicaformis (strain CCMP3155)</name>
    <dbReference type="NCBI Taxonomy" id="1169540"/>
    <lineage>
        <taxon>Eukaryota</taxon>
        <taxon>Sar</taxon>
        <taxon>Alveolata</taxon>
        <taxon>Colpodellida</taxon>
        <taxon>Vitrellaceae</taxon>
        <taxon>Vitrella</taxon>
    </lineage>
</organism>
<proteinExistence type="predicted"/>
<dbReference type="Proteomes" id="UP000041254">
    <property type="component" value="Unassembled WGS sequence"/>
</dbReference>
<reference evidence="1 2" key="1">
    <citation type="submission" date="2014-11" db="EMBL/GenBank/DDBJ databases">
        <authorList>
            <person name="Zhu J."/>
            <person name="Qi W."/>
            <person name="Song R."/>
        </authorList>
    </citation>
    <scope>NUCLEOTIDE SEQUENCE [LARGE SCALE GENOMIC DNA]</scope>
</reference>
<dbReference type="AlphaFoldDB" id="A0A0G4GXK5"/>
<evidence type="ECO:0000313" key="2">
    <source>
        <dbReference type="Proteomes" id="UP000041254"/>
    </source>
</evidence>
<evidence type="ECO:0000313" key="1">
    <source>
        <dbReference type="EMBL" id="CEM35711.1"/>
    </source>
</evidence>
<sequence length="109" mass="12113">MEKEAVNAEQDAQAAYETFVKDSNADIEAKQRDITNKSESKATAEMDLTQAKQDHAGVMTDLEQLASYAGSVHQSCDFIMKNFDIRQTARDQEIEALKQAKAILDGMKV</sequence>
<dbReference type="PhylomeDB" id="A0A0G4GXK5"/>